<dbReference type="Pfam" id="PF01590">
    <property type="entry name" value="GAF"/>
    <property type="match status" value="2"/>
</dbReference>
<dbReference type="Proteomes" id="UP000182278">
    <property type="component" value="Unassembled WGS sequence"/>
</dbReference>
<dbReference type="SMART" id="SM00471">
    <property type="entry name" value="HDc"/>
    <property type="match status" value="1"/>
</dbReference>
<dbReference type="NCBIfam" id="TIGR00277">
    <property type="entry name" value="HDIG"/>
    <property type="match status" value="1"/>
</dbReference>
<dbReference type="EMBL" id="MNUO01000051">
    <property type="protein sequence ID" value="OIN97359.1"/>
    <property type="molecule type" value="Genomic_DNA"/>
</dbReference>
<dbReference type="AlphaFoldDB" id="A0A1J4SD85"/>
<protein>
    <recommendedName>
        <fullName evidence="2">HD-GYP domain-containing protein</fullName>
    </recommendedName>
</protein>
<dbReference type="SUPFAM" id="SSF55781">
    <property type="entry name" value="GAF domain-like"/>
    <property type="match status" value="2"/>
</dbReference>
<dbReference type="InterPro" id="IPR029016">
    <property type="entry name" value="GAF-like_dom_sf"/>
</dbReference>
<dbReference type="InterPro" id="IPR006675">
    <property type="entry name" value="HDIG_dom"/>
</dbReference>
<dbReference type="InterPro" id="IPR003607">
    <property type="entry name" value="HD/PDEase_dom"/>
</dbReference>
<dbReference type="PANTHER" id="PTHR43155:SF2">
    <property type="entry name" value="CYCLIC DI-GMP PHOSPHODIESTERASE PA4108"/>
    <property type="match status" value="1"/>
</dbReference>
<feature type="region of interest" description="Disordered" evidence="1">
    <location>
        <begin position="541"/>
        <end position="566"/>
    </location>
</feature>
<dbReference type="STRING" id="1817893.AUJ66_03585"/>
<evidence type="ECO:0000259" key="2">
    <source>
        <dbReference type="PROSITE" id="PS51832"/>
    </source>
</evidence>
<dbReference type="Gene3D" id="3.30.450.40">
    <property type="match status" value="2"/>
</dbReference>
<proteinExistence type="predicted"/>
<dbReference type="SUPFAM" id="SSF109604">
    <property type="entry name" value="HD-domain/PDEase-like"/>
    <property type="match status" value="1"/>
</dbReference>
<accession>A0A1J4SD85</accession>
<sequence length="566" mass="62908">MAKEKEVQLLSAALKKAHRELKAFKWLAKACGSYTDLNNLLDKFMNLITKIMRVEGGSLLLLQDNKLYFKVAKGEKAHKLKEIVLEPGEGIVGYAAKTGSPILVNDVKNDPVWTPRIDEITGFKTKSVLAVPLKVKEKIIGAVEVVNPIGAQFTTQDLDMLTSLSSQVAMGIENVRLLGEASERFSEINALFDVSRIITSSLAQETLLTSIMKSATRMLEVEAISLLLIDEATNELVFRVVLGEKSSEIKEFRIPINESSIAGWVAKNGKPLIVNDVAKDLRFNSRYSKKIEFKTKSILCVPLKIGERIIGVAEAINKLGDASFTVADEGLFSTVANQIAMATENTKLNQDLRDLFFSTVRSLVTAIEAKDPYTKGHSERVTDYTLFLARALNLQEEEIEILHLAGLLHDIGKIGVMEGVLGKKEKLTEEDWKAIKQHPVTGAKILEPVKPMARIIPYILHHHERYDGKGYPDGLKGEDIPFYSRMIAIGDTFDAMTSDRPYRKGLPVYVALDEIKKNTGIQFDPRLAEIFVKEYKKKMSSHPIPSPTMPEAGCLGRQVGEGSRER</sequence>
<dbReference type="CDD" id="cd00077">
    <property type="entry name" value="HDc"/>
    <property type="match status" value="1"/>
</dbReference>
<evidence type="ECO:0000313" key="3">
    <source>
        <dbReference type="EMBL" id="OIN97359.1"/>
    </source>
</evidence>
<organism evidence="3 4">
    <name type="scientific">Candidatus Desantisbacteria bacterium CG1_02_38_46</name>
    <dbReference type="NCBI Taxonomy" id="1817893"/>
    <lineage>
        <taxon>Bacteria</taxon>
        <taxon>Candidatus Desantisiibacteriota</taxon>
    </lineage>
</organism>
<dbReference type="PANTHER" id="PTHR43155">
    <property type="entry name" value="CYCLIC DI-GMP PHOSPHODIESTERASE PA4108-RELATED"/>
    <property type="match status" value="1"/>
</dbReference>
<feature type="domain" description="HD-GYP" evidence="2">
    <location>
        <begin position="352"/>
        <end position="547"/>
    </location>
</feature>
<evidence type="ECO:0000313" key="4">
    <source>
        <dbReference type="Proteomes" id="UP000182278"/>
    </source>
</evidence>
<dbReference type="PROSITE" id="PS51832">
    <property type="entry name" value="HD_GYP"/>
    <property type="match status" value="1"/>
</dbReference>
<dbReference type="SMART" id="SM00065">
    <property type="entry name" value="GAF"/>
    <property type="match status" value="2"/>
</dbReference>
<reference evidence="3 4" key="1">
    <citation type="journal article" date="2016" name="Environ. Microbiol.">
        <title>Genomic resolution of a cold subsurface aquifer community provides metabolic insights for novel microbes adapted to high CO concentrations.</title>
        <authorList>
            <person name="Probst A.J."/>
            <person name="Castelle C.J."/>
            <person name="Singh A."/>
            <person name="Brown C.T."/>
            <person name="Anantharaman K."/>
            <person name="Sharon I."/>
            <person name="Hug L.A."/>
            <person name="Burstein D."/>
            <person name="Emerson J.B."/>
            <person name="Thomas B.C."/>
            <person name="Banfield J.F."/>
        </authorList>
    </citation>
    <scope>NUCLEOTIDE SEQUENCE [LARGE SCALE GENOMIC DNA]</scope>
    <source>
        <strain evidence="3">CG1_02_38_46</strain>
    </source>
</reference>
<dbReference type="InterPro" id="IPR003018">
    <property type="entry name" value="GAF"/>
</dbReference>
<dbReference type="InterPro" id="IPR037522">
    <property type="entry name" value="HD_GYP_dom"/>
</dbReference>
<comment type="caution">
    <text evidence="3">The sequence shown here is derived from an EMBL/GenBank/DDBJ whole genome shotgun (WGS) entry which is preliminary data.</text>
</comment>
<name>A0A1J4SD85_9BACT</name>
<dbReference type="Pfam" id="PF13487">
    <property type="entry name" value="HD_5"/>
    <property type="match status" value="1"/>
</dbReference>
<gene>
    <name evidence="3" type="ORF">AUJ66_03585</name>
</gene>
<evidence type="ECO:0000256" key="1">
    <source>
        <dbReference type="SAM" id="MobiDB-lite"/>
    </source>
</evidence>
<dbReference type="Gene3D" id="1.10.3210.10">
    <property type="entry name" value="Hypothetical protein af1432"/>
    <property type="match status" value="1"/>
</dbReference>